<protein>
    <submittedName>
        <fullName evidence="7">GTP-binding protein</fullName>
    </submittedName>
</protein>
<evidence type="ECO:0000256" key="3">
    <source>
        <dbReference type="ARBA" id="ARBA00022917"/>
    </source>
</evidence>
<dbReference type="RefSeq" id="WP_379237093.1">
    <property type="nucleotide sequence ID" value="NZ_JBHSTE010000006.1"/>
</dbReference>
<evidence type="ECO:0000256" key="5">
    <source>
        <dbReference type="ARBA" id="ARBA00023251"/>
    </source>
</evidence>
<evidence type="ECO:0000256" key="2">
    <source>
        <dbReference type="ARBA" id="ARBA00022741"/>
    </source>
</evidence>
<dbReference type="Gene3D" id="3.30.230.10">
    <property type="match status" value="1"/>
</dbReference>
<dbReference type="Proteomes" id="UP001596233">
    <property type="component" value="Unassembled WGS sequence"/>
</dbReference>
<keyword evidence="2" id="KW-0547">Nucleotide-binding</keyword>
<organism evidence="7 8">
    <name type="scientific">Paenibacillus septentrionalis</name>
    <dbReference type="NCBI Taxonomy" id="429342"/>
    <lineage>
        <taxon>Bacteria</taxon>
        <taxon>Bacillati</taxon>
        <taxon>Bacillota</taxon>
        <taxon>Bacilli</taxon>
        <taxon>Bacillales</taxon>
        <taxon>Paenibacillaceae</taxon>
        <taxon>Paenibacillus</taxon>
    </lineage>
</organism>
<dbReference type="InterPro" id="IPR005517">
    <property type="entry name" value="Transl_elong_EFG/EF2_IV"/>
</dbReference>
<dbReference type="PANTHER" id="PTHR43261:SF1">
    <property type="entry name" value="RIBOSOME-RELEASING FACTOR 2, MITOCHONDRIAL"/>
    <property type="match status" value="1"/>
</dbReference>
<sequence>MKKTIGILAHVDAGKTTFSEQLLYYTKSIKQRGRVDHQNAFLDNHDIEKQRGITVFADQAMFQFKDNHYYLIDTPGHVDFSPEMERAIAVLDIAIVVVSAVEGVEAHTETVWQLLKKHSIPTFFFINKIDRTGANVEAVMKQIQQELSSDAVLLEANEDGLKWDESVIEMIAERDEQLLDYYMEHGFEPMQWQEAMRRTIMEARIYPCFAGSALHDIGVEPFLAAFDSLTVTSYADDKPLSGRIYKLRYDQAGTLVAFIKLLGGTLSVRDELSYGAGLQDKITQIRRYNGSSYETISTAYAGELIAVTGLSQPQTGDGIGAMSERISYDMQPTLRSRVQLEQTINPKEALRYFRMLETEEPSLNVVWDEKHGDIQLHVMGKIQLEVLEQVVLERFGLQIKFEPPQILYKETIAATVIGYGHFEPLRHYAEVHLMMEPTERGAGVSYSSNCHVDMLSDALQRLVGQHVLEREHHGLLTGSALTDVHVTLLRGRDHNKHTHGGDFREATFRALRQGLEKAENVLLEPYYQFKIVVQTEQLGRVISDIQRAHGTLDPLETEGEKAIITGKAPVATMLDYSSELASFTQGKGKLHLSFGGYAPCHNASEVIERTGYNKDADPEYTSSSIFCAKGAGYSVRWDEAEQLMHIEKG</sequence>
<evidence type="ECO:0000259" key="6">
    <source>
        <dbReference type="PROSITE" id="PS51722"/>
    </source>
</evidence>
<name>A0ABW1V9H3_9BACL</name>
<proteinExistence type="predicted"/>
<dbReference type="Pfam" id="PF00009">
    <property type="entry name" value="GTP_EFTU"/>
    <property type="match status" value="1"/>
</dbReference>
<dbReference type="InterPro" id="IPR000640">
    <property type="entry name" value="EFG_V-like"/>
</dbReference>
<dbReference type="PANTHER" id="PTHR43261">
    <property type="entry name" value="TRANSLATION ELONGATION FACTOR G-RELATED"/>
    <property type="match status" value="1"/>
</dbReference>
<dbReference type="InterPro" id="IPR035650">
    <property type="entry name" value="Tet_C"/>
</dbReference>
<dbReference type="InterPro" id="IPR014721">
    <property type="entry name" value="Ribsml_uS5_D2-typ_fold_subgr"/>
</dbReference>
<dbReference type="InterPro" id="IPR000795">
    <property type="entry name" value="T_Tr_GTP-bd_dom"/>
</dbReference>
<dbReference type="Pfam" id="PF00679">
    <property type="entry name" value="EFG_C"/>
    <property type="match status" value="1"/>
</dbReference>
<dbReference type="SMART" id="SM00838">
    <property type="entry name" value="EFG_C"/>
    <property type="match status" value="1"/>
</dbReference>
<keyword evidence="4" id="KW-0342">GTP-binding</keyword>
<comment type="caution">
    <text evidence="7">The sequence shown here is derived from an EMBL/GenBank/DDBJ whole genome shotgun (WGS) entry which is preliminary data.</text>
</comment>
<dbReference type="EMBL" id="JBHSTE010000006">
    <property type="protein sequence ID" value="MFC6334501.1"/>
    <property type="molecule type" value="Genomic_DNA"/>
</dbReference>
<keyword evidence="3" id="KW-0648">Protein biosynthesis</keyword>
<dbReference type="SMART" id="SM00889">
    <property type="entry name" value="EFG_IV"/>
    <property type="match status" value="1"/>
</dbReference>
<dbReference type="Gene3D" id="3.40.50.300">
    <property type="entry name" value="P-loop containing nucleotide triphosphate hydrolases"/>
    <property type="match status" value="1"/>
</dbReference>
<dbReference type="InterPro" id="IPR020568">
    <property type="entry name" value="Ribosomal_Su5_D2-typ_SF"/>
</dbReference>
<evidence type="ECO:0000313" key="7">
    <source>
        <dbReference type="EMBL" id="MFC6334501.1"/>
    </source>
</evidence>
<dbReference type="InterPro" id="IPR005225">
    <property type="entry name" value="Small_GTP-bd"/>
</dbReference>
<dbReference type="CDD" id="cd03711">
    <property type="entry name" value="Tet_C"/>
    <property type="match status" value="1"/>
</dbReference>
<dbReference type="SUPFAM" id="SSF52540">
    <property type="entry name" value="P-loop containing nucleoside triphosphate hydrolases"/>
    <property type="match status" value="1"/>
</dbReference>
<dbReference type="Pfam" id="PF03764">
    <property type="entry name" value="EFG_IV"/>
    <property type="match status" value="1"/>
</dbReference>
<dbReference type="Gene3D" id="2.40.30.10">
    <property type="entry name" value="Translation factors"/>
    <property type="match status" value="1"/>
</dbReference>
<reference evidence="8" key="1">
    <citation type="journal article" date="2019" name="Int. J. Syst. Evol. Microbiol.">
        <title>The Global Catalogue of Microorganisms (GCM) 10K type strain sequencing project: providing services to taxonomists for standard genome sequencing and annotation.</title>
        <authorList>
            <consortium name="The Broad Institute Genomics Platform"/>
            <consortium name="The Broad Institute Genome Sequencing Center for Infectious Disease"/>
            <person name="Wu L."/>
            <person name="Ma J."/>
        </authorList>
    </citation>
    <scope>NUCLEOTIDE SEQUENCE [LARGE SCALE GENOMIC DNA]</scope>
    <source>
        <strain evidence="8">PCU 280</strain>
    </source>
</reference>
<evidence type="ECO:0000256" key="4">
    <source>
        <dbReference type="ARBA" id="ARBA00023134"/>
    </source>
</evidence>
<dbReference type="PRINTS" id="PR00315">
    <property type="entry name" value="ELONGATNFCT"/>
</dbReference>
<keyword evidence="8" id="KW-1185">Reference proteome</keyword>
<dbReference type="InterPro" id="IPR035647">
    <property type="entry name" value="EFG_III/V"/>
</dbReference>
<accession>A0ABW1V9H3</accession>
<dbReference type="Gene3D" id="3.30.70.240">
    <property type="match status" value="1"/>
</dbReference>
<dbReference type="PRINTS" id="PR01037">
    <property type="entry name" value="TCRTETOQM"/>
</dbReference>
<dbReference type="Pfam" id="PF22042">
    <property type="entry name" value="EF-G_D2"/>
    <property type="match status" value="1"/>
</dbReference>
<dbReference type="SUPFAM" id="SSF54980">
    <property type="entry name" value="EF-G C-terminal domain-like"/>
    <property type="match status" value="2"/>
</dbReference>
<dbReference type="InterPro" id="IPR009000">
    <property type="entry name" value="Transl_B-barrel_sf"/>
</dbReference>
<evidence type="ECO:0000256" key="1">
    <source>
        <dbReference type="ARBA" id="ARBA00003987"/>
    </source>
</evidence>
<gene>
    <name evidence="7" type="ORF">ACFP56_17875</name>
</gene>
<dbReference type="PROSITE" id="PS51722">
    <property type="entry name" value="G_TR_2"/>
    <property type="match status" value="1"/>
</dbReference>
<comment type="function">
    <text evidence="1">Abolishes the inhibitory effect of tetracyclin on protein synthesis by a non-covalent modification of the ribosomes.</text>
</comment>
<dbReference type="Gene3D" id="3.30.70.870">
    <property type="entry name" value="Elongation Factor G (Translational Gtpase), domain 3"/>
    <property type="match status" value="1"/>
</dbReference>
<evidence type="ECO:0000313" key="8">
    <source>
        <dbReference type="Proteomes" id="UP001596233"/>
    </source>
</evidence>
<dbReference type="SUPFAM" id="SSF50447">
    <property type="entry name" value="Translation proteins"/>
    <property type="match status" value="1"/>
</dbReference>
<dbReference type="NCBIfam" id="TIGR00231">
    <property type="entry name" value="small_GTP"/>
    <property type="match status" value="1"/>
</dbReference>
<feature type="domain" description="Tr-type G" evidence="6">
    <location>
        <begin position="1"/>
        <end position="234"/>
    </location>
</feature>
<dbReference type="InterPro" id="IPR053905">
    <property type="entry name" value="EF-G-like_DII"/>
</dbReference>
<dbReference type="SUPFAM" id="SSF54211">
    <property type="entry name" value="Ribosomal protein S5 domain 2-like"/>
    <property type="match status" value="1"/>
</dbReference>
<dbReference type="InterPro" id="IPR027417">
    <property type="entry name" value="P-loop_NTPase"/>
</dbReference>
<keyword evidence="5" id="KW-0046">Antibiotic resistance</keyword>